<gene>
    <name evidence="3" type="ORF">V474_07800</name>
</gene>
<dbReference type="PANTHER" id="PTHR41328">
    <property type="entry name" value="TERMINASE SMALL SUBUNIT-RELATED"/>
    <property type="match status" value="1"/>
</dbReference>
<keyword evidence="2" id="KW-0231">Viral genome packaging</keyword>
<keyword evidence="4" id="KW-1185">Reference proteome</keyword>
<dbReference type="Pfam" id="PF03592">
    <property type="entry name" value="Terminase_2"/>
    <property type="match status" value="1"/>
</dbReference>
<comment type="caution">
    <text evidence="3">The sequence shown here is derived from an EMBL/GenBank/DDBJ whole genome shotgun (WGS) entry which is preliminary data.</text>
</comment>
<evidence type="ECO:0000256" key="1">
    <source>
        <dbReference type="ARBA" id="ARBA00022612"/>
    </source>
</evidence>
<dbReference type="InterPro" id="IPR005335">
    <property type="entry name" value="Terminase_ssu"/>
</dbReference>
<dbReference type="Gene3D" id="1.10.10.1400">
    <property type="entry name" value="Terminase, small subunit, N-terminal DNA-binding domain, HTH motif"/>
    <property type="match status" value="1"/>
</dbReference>
<evidence type="ECO:0000313" key="3">
    <source>
        <dbReference type="EMBL" id="KMS59145.1"/>
    </source>
</evidence>
<dbReference type="GO" id="GO:0051276">
    <property type="term" value="P:chromosome organization"/>
    <property type="evidence" value="ECO:0007669"/>
    <property type="project" value="InterPro"/>
</dbReference>
<dbReference type="AlphaFoldDB" id="A0A0J8AY57"/>
<protein>
    <submittedName>
        <fullName evidence="3">Terminase</fullName>
    </submittedName>
</protein>
<dbReference type="InterPro" id="IPR038713">
    <property type="entry name" value="Terminase_Gp1_N_sf"/>
</dbReference>
<proteinExistence type="predicted"/>
<reference evidence="3 4" key="1">
    <citation type="journal article" date="2015" name="G3 (Bethesda)">
        <title>Insights into Ongoing Evolution of the Hexachlorocyclohexane Catabolic Pathway from Comparative Genomics of Ten Sphingomonadaceae Strains.</title>
        <authorList>
            <person name="Pearce S.L."/>
            <person name="Oakeshott J.G."/>
            <person name="Pandey G."/>
        </authorList>
    </citation>
    <scope>NUCLEOTIDE SEQUENCE [LARGE SCALE GENOMIC DNA]</scope>
    <source>
        <strain evidence="3 4">LL02</strain>
    </source>
</reference>
<dbReference type="OrthoDB" id="8227562at2"/>
<evidence type="ECO:0000313" key="4">
    <source>
        <dbReference type="Proteomes" id="UP000052268"/>
    </source>
</evidence>
<dbReference type="PATRIC" id="fig|1114963.3.peg.458"/>
<dbReference type="PANTHER" id="PTHR41328:SF2">
    <property type="entry name" value="TERMINASE SMALL SUBUNIT"/>
    <property type="match status" value="1"/>
</dbReference>
<accession>A0A0J8AY57</accession>
<dbReference type="InterPro" id="IPR052404">
    <property type="entry name" value="SPP1-like_terminase"/>
</dbReference>
<dbReference type="RefSeq" id="WP_059149922.1">
    <property type="nucleotide sequence ID" value="NZ_KQ130452.1"/>
</dbReference>
<evidence type="ECO:0000256" key="2">
    <source>
        <dbReference type="ARBA" id="ARBA00023219"/>
    </source>
</evidence>
<name>A0A0J8AY57_9SPHN</name>
<keyword evidence="1" id="KW-1188">Viral release from host cell</keyword>
<sequence>MNDKQRRFAAEYLVDLNATQAAIRAGYSAKTAKQQGQRLLTNVDVQRAVTAGQSARSERTQVNSDWVLQRLALEADADLADLYDAEGTLKKVHDWPLIWRQGLVAGVDVEELRVEGVVIGSVRKVKLSDRIKRVELIGKHIDVQAFKEKIEHTGGLTVVVDAKDAAL</sequence>
<dbReference type="Proteomes" id="UP000052268">
    <property type="component" value="Unassembled WGS sequence"/>
</dbReference>
<dbReference type="EMBL" id="JACU01000002">
    <property type="protein sequence ID" value="KMS59145.1"/>
    <property type="molecule type" value="Genomic_DNA"/>
</dbReference>
<organism evidence="3 4">
    <name type="scientific">Novosphingobium barchaimii LL02</name>
    <dbReference type="NCBI Taxonomy" id="1114963"/>
    <lineage>
        <taxon>Bacteria</taxon>
        <taxon>Pseudomonadati</taxon>
        <taxon>Pseudomonadota</taxon>
        <taxon>Alphaproteobacteria</taxon>
        <taxon>Sphingomonadales</taxon>
        <taxon>Sphingomonadaceae</taxon>
        <taxon>Novosphingobium</taxon>
    </lineage>
</organism>